<dbReference type="Proteomes" id="UP000264141">
    <property type="component" value="Unassembled WGS sequence"/>
</dbReference>
<proteinExistence type="predicted"/>
<evidence type="ECO:0000313" key="3">
    <source>
        <dbReference type="EMBL" id="HCE17069.1"/>
    </source>
</evidence>
<dbReference type="PANTHER" id="PTHR43202">
    <property type="entry name" value="NICOTINATE-NUCLEOTIDE PYROPHOSPHORYLASE"/>
    <property type="match status" value="1"/>
</dbReference>
<gene>
    <name evidence="3" type="ORF">DEQ80_04340</name>
</gene>
<keyword evidence="3" id="KW-0328">Glycosyltransferase</keyword>
<organism evidence="3 4">
    <name type="scientific">Anaerolinea thermolimosa</name>
    <dbReference type="NCBI Taxonomy" id="229919"/>
    <lineage>
        <taxon>Bacteria</taxon>
        <taxon>Bacillati</taxon>
        <taxon>Chloroflexota</taxon>
        <taxon>Anaerolineae</taxon>
        <taxon>Anaerolineales</taxon>
        <taxon>Anaerolineaceae</taxon>
        <taxon>Anaerolinea</taxon>
    </lineage>
</organism>
<dbReference type="InterPro" id="IPR053190">
    <property type="entry name" value="NAPRTase-like"/>
</dbReference>
<evidence type="ECO:0000313" key="4">
    <source>
        <dbReference type="Proteomes" id="UP000264141"/>
    </source>
</evidence>
<dbReference type="PANTHER" id="PTHR43202:SF1">
    <property type="entry name" value="NICOTINATE PHOSPHORIBOSYLTRANSFERASE"/>
    <property type="match status" value="1"/>
</dbReference>
<protein>
    <submittedName>
        <fullName evidence="3">Nicotinate phosphoribosyltransferase</fullName>
    </submittedName>
</protein>
<dbReference type="InterPro" id="IPR036068">
    <property type="entry name" value="Nicotinate_pribotase-like_C"/>
</dbReference>
<name>A0A3D1JES1_9CHLR</name>
<dbReference type="Gene3D" id="3.90.1170.20">
    <property type="entry name" value="Quinolinate phosphoribosyl transferase, N-terminal domain"/>
    <property type="match status" value="1"/>
</dbReference>
<dbReference type="SUPFAM" id="SSF51690">
    <property type="entry name" value="Nicotinate/Quinolinate PRTase C-terminal domain-like"/>
    <property type="match status" value="1"/>
</dbReference>
<dbReference type="InterPro" id="IPR037128">
    <property type="entry name" value="Quinolinate_PRibosylTase_N_sf"/>
</dbReference>
<dbReference type="GO" id="GO:0004514">
    <property type="term" value="F:nicotinate-nucleotide diphosphorylase (carboxylating) activity"/>
    <property type="evidence" value="ECO:0007669"/>
    <property type="project" value="UniProtKB-EC"/>
</dbReference>
<dbReference type="InterPro" id="IPR022412">
    <property type="entry name" value="Quinolinate_PRibosylTrfase_N"/>
</dbReference>
<feature type="domain" description="Quinolinate phosphoribosyl transferase N-terminal" evidence="2">
    <location>
        <begin position="68"/>
        <end position="163"/>
    </location>
</feature>
<dbReference type="AlphaFoldDB" id="A0A3D1JES1"/>
<evidence type="ECO:0000256" key="1">
    <source>
        <dbReference type="ARBA" id="ARBA00047445"/>
    </source>
</evidence>
<dbReference type="GO" id="GO:0009435">
    <property type="term" value="P:NAD+ biosynthetic process"/>
    <property type="evidence" value="ECO:0007669"/>
    <property type="project" value="InterPro"/>
</dbReference>
<comment type="caution">
    <text evidence="3">The sequence shown here is derived from an EMBL/GenBank/DDBJ whole genome shotgun (WGS) entry which is preliminary data.</text>
</comment>
<comment type="catalytic activity">
    <reaction evidence="1">
        <text>nicotinate beta-D-ribonucleotide + CO2 + diphosphate = quinolinate + 5-phospho-alpha-D-ribose 1-diphosphate + 2 H(+)</text>
        <dbReference type="Rhea" id="RHEA:12733"/>
        <dbReference type="ChEBI" id="CHEBI:15378"/>
        <dbReference type="ChEBI" id="CHEBI:16526"/>
        <dbReference type="ChEBI" id="CHEBI:29959"/>
        <dbReference type="ChEBI" id="CHEBI:33019"/>
        <dbReference type="ChEBI" id="CHEBI:57502"/>
        <dbReference type="ChEBI" id="CHEBI:58017"/>
        <dbReference type="EC" id="2.4.2.19"/>
    </reaction>
</comment>
<dbReference type="EMBL" id="DPBP01000020">
    <property type="protein sequence ID" value="HCE17069.1"/>
    <property type="molecule type" value="Genomic_DNA"/>
</dbReference>
<dbReference type="InterPro" id="IPR013785">
    <property type="entry name" value="Aldolase_TIM"/>
</dbReference>
<sequence>MSIFDGRRLDNTTFKLDIERMRRGWYTDKYFTNIATMLSALSKAGYTYRGDHHHLPPGLSPEGISVGDIEVEMQWFTRRPGATLVVGVDKALTMLRHCTGYFNEHGEFVNTADHLQVWAVHDGTIVNGNGDPLNVRPVIRVRGRYRDFAILETPTLGILTRASRVATNVYETLIAARGKPVLFFPARFDVHEVQAADGYAYNIAVQRFNMDYASTLGPFVSTDAQGDWWGGAGGGTVAHAAIASFLGDTAEAMLAFAEVLPVSIPRIALVDFNNDCVGDSLLVCRKMFERYRALCEAGQPEEAERYRLYGVRLDTSGSLRDVSVPPLGDPQLDLGVNPRLVFLVRQALDTAWEGWDLPAEWHDRARAYCHSVRIVVSGGFNPEKIQRFERLKVPADIYAVGSSLFDNHGPTVTDFTADVVRIKVKGQWIDMAKVGRRALDNPDLERVW</sequence>
<dbReference type="STRING" id="229919.GCA_001050195_02948"/>
<dbReference type="Pfam" id="PF02749">
    <property type="entry name" value="QRPTase_N"/>
    <property type="match status" value="1"/>
</dbReference>
<dbReference type="Gene3D" id="3.20.20.70">
    <property type="entry name" value="Aldolase class I"/>
    <property type="match status" value="2"/>
</dbReference>
<accession>A0A3D1JES1</accession>
<dbReference type="SUPFAM" id="SSF54675">
    <property type="entry name" value="Nicotinate/Quinolinate PRTase N-terminal domain-like"/>
    <property type="match status" value="1"/>
</dbReference>
<evidence type="ECO:0000259" key="2">
    <source>
        <dbReference type="Pfam" id="PF02749"/>
    </source>
</evidence>
<reference evidence="3 4" key="1">
    <citation type="journal article" date="2018" name="Nat. Biotechnol.">
        <title>A standardized bacterial taxonomy based on genome phylogeny substantially revises the tree of life.</title>
        <authorList>
            <person name="Parks D.H."/>
            <person name="Chuvochina M."/>
            <person name="Waite D.W."/>
            <person name="Rinke C."/>
            <person name="Skarshewski A."/>
            <person name="Chaumeil P.A."/>
            <person name="Hugenholtz P."/>
        </authorList>
    </citation>
    <scope>NUCLEOTIDE SEQUENCE [LARGE SCALE GENOMIC DNA]</scope>
    <source>
        <strain evidence="3">UBA8781</strain>
    </source>
</reference>
<keyword evidence="3" id="KW-0808">Transferase</keyword>